<evidence type="ECO:0000256" key="13">
    <source>
        <dbReference type="ARBA" id="ARBA00022989"/>
    </source>
</evidence>
<keyword evidence="6" id="KW-0813">Transport</keyword>
<organism evidence="23">
    <name type="scientific">Micractinium pusillum</name>
    <dbReference type="NCBI Taxonomy" id="126839"/>
    <lineage>
        <taxon>Eukaryota</taxon>
        <taxon>Viridiplantae</taxon>
        <taxon>Chlorophyta</taxon>
        <taxon>core chlorophytes</taxon>
        <taxon>Trebouxiophyceae</taxon>
        <taxon>Chlorellales</taxon>
        <taxon>Chlorellaceae</taxon>
        <taxon>Chlorella clade</taxon>
        <taxon>Micractinium</taxon>
    </lineage>
</organism>
<keyword evidence="14" id="KW-0406">Ion transport</keyword>
<dbReference type="AlphaFoldDB" id="A0A650F2H2"/>
<dbReference type="EC" id="7.1.2.2" evidence="5"/>
<protein>
    <recommendedName>
        <fullName evidence="5">H(+)-transporting two-sector ATPase</fullName>
        <ecNumber evidence="5">7.1.2.2</ecNumber>
    </recommendedName>
    <alternativeName>
        <fullName evidence="18">Mitochondrial protein YMF19</fullName>
    </alternativeName>
</protein>
<reference evidence="23" key="1">
    <citation type="submission" date="2019-11" db="EMBL/GenBank/DDBJ databases">
        <title>Complete mitochondrial genome of Micractinium pusillum CCAP 231/1 (Chlorellaceae, Trebouxiophyceae).</title>
        <authorList>
            <person name="Hong J.W."/>
        </authorList>
    </citation>
    <scope>NUCLEOTIDE SEQUENCE</scope>
    <source>
        <strain evidence="23">CCAP 232/1</strain>
    </source>
</reference>
<evidence type="ECO:0000256" key="4">
    <source>
        <dbReference type="ARBA" id="ARBA00011648"/>
    </source>
</evidence>
<evidence type="ECO:0000256" key="9">
    <source>
        <dbReference type="ARBA" id="ARBA00022741"/>
    </source>
</evidence>
<dbReference type="InterPro" id="IPR003319">
    <property type="entry name" value="YMF19-like_N"/>
</dbReference>
<accession>A0A650F2H2</accession>
<gene>
    <name evidence="23" type="primary">atp8</name>
</gene>
<evidence type="ECO:0000259" key="22">
    <source>
        <dbReference type="Pfam" id="PF02326"/>
    </source>
</evidence>
<keyword evidence="9" id="KW-0547">Nucleotide-binding</keyword>
<keyword evidence="8 21" id="KW-0812">Transmembrane</keyword>
<evidence type="ECO:0000256" key="1">
    <source>
        <dbReference type="ARBA" id="ARBA00003096"/>
    </source>
</evidence>
<keyword evidence="10" id="KW-0375">Hydrogen ion transport</keyword>
<keyword evidence="16 21" id="KW-0472">Membrane</keyword>
<evidence type="ECO:0000256" key="3">
    <source>
        <dbReference type="ARBA" id="ARBA00010946"/>
    </source>
</evidence>
<comment type="similarity">
    <text evidence="3">Belongs to the ATPase protein YMF19 family.</text>
</comment>
<dbReference type="InterPro" id="IPR044975">
    <property type="entry name" value="YMF19-like"/>
</dbReference>
<evidence type="ECO:0000256" key="20">
    <source>
        <dbReference type="SAM" id="MobiDB-lite"/>
    </source>
</evidence>
<keyword evidence="11" id="KW-0067">ATP-binding</keyword>
<dbReference type="Pfam" id="PF02326">
    <property type="entry name" value="YMF19"/>
    <property type="match status" value="1"/>
</dbReference>
<feature type="compositionally biased region" description="Basic and acidic residues" evidence="20">
    <location>
        <begin position="156"/>
        <end position="165"/>
    </location>
</feature>
<evidence type="ECO:0000256" key="5">
    <source>
        <dbReference type="ARBA" id="ARBA00012473"/>
    </source>
</evidence>
<feature type="domain" description="ATP synthase YMF19-like N-terminal" evidence="22">
    <location>
        <begin position="2"/>
        <end position="77"/>
    </location>
</feature>
<feature type="region of interest" description="Disordered" evidence="20">
    <location>
        <begin position="153"/>
        <end position="172"/>
    </location>
</feature>
<evidence type="ECO:0000256" key="10">
    <source>
        <dbReference type="ARBA" id="ARBA00022781"/>
    </source>
</evidence>
<keyword evidence="13 21" id="KW-1133">Transmembrane helix</keyword>
<keyword evidence="15 23" id="KW-0496">Mitochondrion</keyword>
<evidence type="ECO:0000256" key="17">
    <source>
        <dbReference type="ARBA" id="ARBA00023310"/>
    </source>
</evidence>
<evidence type="ECO:0000256" key="18">
    <source>
        <dbReference type="ARBA" id="ARBA00030649"/>
    </source>
</evidence>
<dbReference type="GO" id="GO:0005524">
    <property type="term" value="F:ATP binding"/>
    <property type="evidence" value="ECO:0007669"/>
    <property type="project" value="UniProtKB-KW"/>
</dbReference>
<comment type="function">
    <text evidence="1">This is one of the chains of the nonenzymatic component (CF(0) subunit) of the mitochondrial ATPase complex.</text>
</comment>
<evidence type="ECO:0000256" key="7">
    <source>
        <dbReference type="ARBA" id="ARBA00022547"/>
    </source>
</evidence>
<comment type="catalytic activity">
    <reaction evidence="19">
        <text>ATP + H2O + 4 H(+)(in) = ADP + phosphate + 5 H(+)(out)</text>
        <dbReference type="Rhea" id="RHEA:57720"/>
        <dbReference type="ChEBI" id="CHEBI:15377"/>
        <dbReference type="ChEBI" id="CHEBI:15378"/>
        <dbReference type="ChEBI" id="CHEBI:30616"/>
        <dbReference type="ChEBI" id="CHEBI:43474"/>
        <dbReference type="ChEBI" id="CHEBI:456216"/>
        <dbReference type="EC" id="7.1.2.2"/>
    </reaction>
</comment>
<dbReference type="GO" id="GO:0045259">
    <property type="term" value="C:proton-transporting ATP synthase complex"/>
    <property type="evidence" value="ECO:0007669"/>
    <property type="project" value="UniProtKB-KW"/>
</dbReference>
<evidence type="ECO:0000256" key="21">
    <source>
        <dbReference type="SAM" id="Phobius"/>
    </source>
</evidence>
<dbReference type="PANTHER" id="PTHR36816:SF1">
    <property type="entry name" value="ATP SYNTHASE PROTEIN YMF19"/>
    <property type="match status" value="1"/>
</dbReference>
<keyword evidence="17" id="KW-0066">ATP synthesis</keyword>
<evidence type="ECO:0000256" key="2">
    <source>
        <dbReference type="ARBA" id="ARBA00004304"/>
    </source>
</evidence>
<comment type="subunit">
    <text evidence="4">F-type ATPases have 2 components, CF(1) - the catalytic core - and CF(0) - the membrane proton channel. CF(1) has five subunits: alpha(3), beta(3), gamma(1), delta(1), epsilon(1). CF(0) has three main subunits: a, b and c.</text>
</comment>
<evidence type="ECO:0000256" key="19">
    <source>
        <dbReference type="ARBA" id="ARBA00048383"/>
    </source>
</evidence>
<dbReference type="GO" id="GO:0031966">
    <property type="term" value="C:mitochondrial membrane"/>
    <property type="evidence" value="ECO:0007669"/>
    <property type="project" value="UniProtKB-SubCell"/>
</dbReference>
<dbReference type="GO" id="GO:1902600">
    <property type="term" value="P:proton transmembrane transport"/>
    <property type="evidence" value="ECO:0007669"/>
    <property type="project" value="UniProtKB-KW"/>
</dbReference>
<evidence type="ECO:0000256" key="15">
    <source>
        <dbReference type="ARBA" id="ARBA00023128"/>
    </source>
</evidence>
<dbReference type="EMBL" id="MN649871">
    <property type="protein sequence ID" value="QGT76930.1"/>
    <property type="molecule type" value="Genomic_DNA"/>
</dbReference>
<evidence type="ECO:0000256" key="6">
    <source>
        <dbReference type="ARBA" id="ARBA00022448"/>
    </source>
</evidence>
<dbReference type="PANTHER" id="PTHR36816">
    <property type="entry name" value="ATP SYNTHASE PROTEIN YMF19"/>
    <property type="match status" value="1"/>
</dbReference>
<evidence type="ECO:0000256" key="11">
    <source>
        <dbReference type="ARBA" id="ARBA00022840"/>
    </source>
</evidence>
<comment type="subcellular location">
    <subcellularLocation>
        <location evidence="2">Mitochondrion membrane</location>
        <topology evidence="2">Single-pass membrane protein</topology>
    </subcellularLocation>
</comment>
<keyword evidence="7" id="KW-0138">CF(0)</keyword>
<feature type="transmembrane region" description="Helical" evidence="21">
    <location>
        <begin position="12"/>
        <end position="32"/>
    </location>
</feature>
<sequence>MPQLDKVTFLSQFFWLCFFYLGFYFIILKFYLPKISRILALRRKKMGFSQEGMISLQQENQKVRENYEILLSKALATSKTLFSTFFSRTTNWLNQNATSINKTHYQNVNSSYVHSLGENSLSQNVLFYHAGNQLPQKLTFKLLLKNLENLKSVKKSSQETKESQTKKKRNKK</sequence>
<evidence type="ECO:0000256" key="12">
    <source>
        <dbReference type="ARBA" id="ARBA00022967"/>
    </source>
</evidence>
<proteinExistence type="inferred from homology"/>
<evidence type="ECO:0000256" key="16">
    <source>
        <dbReference type="ARBA" id="ARBA00023136"/>
    </source>
</evidence>
<geneLocation type="mitochondrion" evidence="23"/>
<evidence type="ECO:0000256" key="8">
    <source>
        <dbReference type="ARBA" id="ARBA00022692"/>
    </source>
</evidence>
<dbReference type="GO" id="GO:0006754">
    <property type="term" value="P:ATP biosynthetic process"/>
    <property type="evidence" value="ECO:0007669"/>
    <property type="project" value="UniProtKB-KW"/>
</dbReference>
<name>A0A650F2H2_9CHLO</name>
<keyword evidence="12" id="KW-1278">Translocase</keyword>
<evidence type="ECO:0000313" key="23">
    <source>
        <dbReference type="EMBL" id="QGT76930.1"/>
    </source>
</evidence>
<evidence type="ECO:0000256" key="14">
    <source>
        <dbReference type="ARBA" id="ARBA00023065"/>
    </source>
</evidence>